<dbReference type="GO" id="GO:0008195">
    <property type="term" value="F:phosphatidate phosphatase activity"/>
    <property type="evidence" value="ECO:0007669"/>
    <property type="project" value="InterPro"/>
</dbReference>
<dbReference type="GO" id="GO:0030479">
    <property type="term" value="C:actin cortical patch"/>
    <property type="evidence" value="ECO:0007669"/>
    <property type="project" value="TreeGrafter"/>
</dbReference>
<evidence type="ECO:0000259" key="2">
    <source>
        <dbReference type="Pfam" id="PF09949"/>
    </source>
</evidence>
<comment type="caution">
    <text evidence="3">The sequence shown here is derived from an EMBL/GenBank/DDBJ whole genome shotgun (WGS) entry which is preliminary data.</text>
</comment>
<feature type="region of interest" description="Disordered" evidence="1">
    <location>
        <begin position="27"/>
        <end position="46"/>
    </location>
</feature>
<proteinExistence type="predicted"/>
<accession>A0A9W8HZ39</accession>
<evidence type="ECO:0000313" key="3">
    <source>
        <dbReference type="EMBL" id="KAJ2808960.1"/>
    </source>
</evidence>
<evidence type="ECO:0000313" key="4">
    <source>
        <dbReference type="Proteomes" id="UP001140094"/>
    </source>
</evidence>
<keyword evidence="4" id="KW-1185">Reference proteome</keyword>
<feature type="compositionally biased region" description="Low complexity" evidence="1">
    <location>
        <begin position="188"/>
        <end position="205"/>
    </location>
</feature>
<dbReference type="Proteomes" id="UP001140094">
    <property type="component" value="Unassembled WGS sequence"/>
</dbReference>
<dbReference type="Pfam" id="PF09949">
    <property type="entry name" value="APP1_cat"/>
    <property type="match status" value="1"/>
</dbReference>
<dbReference type="AlphaFoldDB" id="A0A9W8HZ39"/>
<feature type="compositionally biased region" description="Polar residues" evidence="1">
    <location>
        <begin position="560"/>
        <end position="571"/>
    </location>
</feature>
<sequence length="746" mass="80551">MSQRDFDSVKTRLRGLWTQYSAGNSNFSNSGNATDSNAVGGDTGRGGVTVPGDTAAVAAVMEELVLFPTYAYRDERLKVWRVQVRGWGFSRNPSARKVRVAASLMRRFIRVAAGGAADQMLVDRISYLFASAPQTSTTARVAMAGVAEPEPFALGSPHGGISEPHDEPTQQQQQEPINLLDAPLVLESPTSSTGSSRSSRSNGSGAHHGHDRLVVGQLQARPAAEQRRKAQQIDAFAWQSLALDDGQFQGEILVGYNELEWLLQSRTHSPHSRRLIAVRGRLAAWTGDTATTAGVAHLVEPQGISVVSDIDDTIKASNITAEKRIVLETVFAQPLRAVPGMSELYSEWYEGGCEFHYVSNSPWQLYPALDRFFQAHQFPPGSAHLRTFDANDLLSVSNYTGTPQLKRDTIEQLLRTFPGRTFILVGDSGEQDLETYADLARRFPGRIARIFIRDLFAPMAVPALTTDTRAAGNTAAHGLVPYGFVQPRALSGGTASSNNVDNEADLIHLSPNDDDWDHANRPPPVPPKPLSLRTPHASSTNTSPVPPPKPPRAAALAMSRSATSTGPTFTAGQDARVRPVAPPRRTATQPQPQTQQSQFLQPLQQQPMPGTWTGTPQDAAAALQARIHQVRQQAQQWLAFYAQRFYVAPTHSFLQCAHVFLPAVERDPRIIDYDAVKGEFDGDPGTAATAAAAAAAANARVVPEIPEPPPAAAQLTLVAEVSGQHARSATRTVPIICGCCGYPPGP</sequence>
<organism evidence="3 4">
    <name type="scientific">Coemansia guatemalensis</name>
    <dbReference type="NCBI Taxonomy" id="2761395"/>
    <lineage>
        <taxon>Eukaryota</taxon>
        <taxon>Fungi</taxon>
        <taxon>Fungi incertae sedis</taxon>
        <taxon>Zoopagomycota</taxon>
        <taxon>Kickxellomycotina</taxon>
        <taxon>Kickxellomycetes</taxon>
        <taxon>Kickxellales</taxon>
        <taxon>Kickxellaceae</taxon>
        <taxon>Coemansia</taxon>
    </lineage>
</organism>
<evidence type="ECO:0000256" key="1">
    <source>
        <dbReference type="SAM" id="MobiDB-lite"/>
    </source>
</evidence>
<gene>
    <name evidence="3" type="ORF">H4R20_000509</name>
</gene>
<dbReference type="InterPro" id="IPR052935">
    <property type="entry name" value="Mg2+_PAP"/>
</dbReference>
<dbReference type="PANTHER" id="PTHR28208">
    <property type="entry name" value="PHOSPHATIDATE PHOSPHATASE APP1"/>
    <property type="match status" value="1"/>
</dbReference>
<dbReference type="EMBL" id="JANBUO010000016">
    <property type="protein sequence ID" value="KAJ2808960.1"/>
    <property type="molecule type" value="Genomic_DNA"/>
</dbReference>
<feature type="region of interest" description="Disordered" evidence="1">
    <location>
        <begin position="186"/>
        <end position="209"/>
    </location>
</feature>
<feature type="region of interest" description="Disordered" evidence="1">
    <location>
        <begin position="505"/>
        <end position="617"/>
    </location>
</feature>
<protein>
    <recommendedName>
        <fullName evidence="2">Phosphatidate phosphatase APP1 catalytic domain-containing protein</fullName>
    </recommendedName>
</protein>
<dbReference type="OrthoDB" id="2117591at2759"/>
<feature type="region of interest" description="Disordered" evidence="1">
    <location>
        <begin position="152"/>
        <end position="174"/>
    </location>
</feature>
<reference evidence="3" key="1">
    <citation type="submission" date="2022-07" db="EMBL/GenBank/DDBJ databases">
        <title>Phylogenomic reconstructions and comparative analyses of Kickxellomycotina fungi.</title>
        <authorList>
            <person name="Reynolds N.K."/>
            <person name="Stajich J.E."/>
            <person name="Barry K."/>
            <person name="Grigoriev I.V."/>
            <person name="Crous P."/>
            <person name="Smith M.E."/>
        </authorList>
    </citation>
    <scope>NUCLEOTIDE SEQUENCE</scope>
    <source>
        <strain evidence="3">NRRL 1565</strain>
    </source>
</reference>
<feature type="domain" description="Phosphatidate phosphatase APP1 catalytic" evidence="2">
    <location>
        <begin position="304"/>
        <end position="454"/>
    </location>
</feature>
<dbReference type="InterPro" id="IPR019236">
    <property type="entry name" value="APP1_cat"/>
</dbReference>
<dbReference type="PANTHER" id="PTHR28208:SF3">
    <property type="entry name" value="PHOSPHATIDATE PHOSPHATASE APP1"/>
    <property type="match status" value="1"/>
</dbReference>
<name>A0A9W8HZ39_9FUNG</name>
<feature type="compositionally biased region" description="Low complexity" evidence="1">
    <location>
        <begin position="583"/>
        <end position="607"/>
    </location>
</feature>